<keyword evidence="4" id="KW-1185">Reference proteome</keyword>
<dbReference type="OrthoDB" id="689613at2759"/>
<dbReference type="EMBL" id="CM003613">
    <property type="protein sequence ID" value="KYP56527.1"/>
    <property type="molecule type" value="Genomic_DNA"/>
</dbReference>
<dbReference type="PANTHER" id="PTHR34961:SF5">
    <property type="entry name" value="TRANSMEMBRANE PROTEIN"/>
    <property type="match status" value="1"/>
</dbReference>
<dbReference type="Proteomes" id="UP000075243">
    <property type="component" value="Chromosome 11"/>
</dbReference>
<feature type="region of interest" description="Disordered" evidence="1">
    <location>
        <begin position="105"/>
        <end position="131"/>
    </location>
</feature>
<reference evidence="3 4" key="1">
    <citation type="journal article" date="2012" name="Nat. Biotechnol.">
        <title>Draft genome sequence of pigeonpea (Cajanus cajan), an orphan legume crop of resource-poor farmers.</title>
        <authorList>
            <person name="Varshney R.K."/>
            <person name="Chen W."/>
            <person name="Li Y."/>
            <person name="Bharti A.K."/>
            <person name="Saxena R.K."/>
            <person name="Schlueter J.A."/>
            <person name="Donoghue M.T."/>
            <person name="Azam S."/>
            <person name="Fan G."/>
            <person name="Whaley A.M."/>
            <person name="Farmer A.D."/>
            <person name="Sheridan J."/>
            <person name="Iwata A."/>
            <person name="Tuteja R."/>
            <person name="Penmetsa R.V."/>
            <person name="Wu W."/>
            <person name="Upadhyaya H.D."/>
            <person name="Yang S.P."/>
            <person name="Shah T."/>
            <person name="Saxena K.B."/>
            <person name="Michael T."/>
            <person name="McCombie W.R."/>
            <person name="Yang B."/>
            <person name="Zhang G."/>
            <person name="Yang H."/>
            <person name="Wang J."/>
            <person name="Spillane C."/>
            <person name="Cook D.R."/>
            <person name="May G.D."/>
            <person name="Xu X."/>
            <person name="Jackson S.A."/>
        </authorList>
    </citation>
    <scope>NUCLEOTIDE SEQUENCE [LARGE SCALE GENOMIC DNA]</scope>
    <source>
        <strain evidence="4">cv. Asha</strain>
    </source>
</reference>
<evidence type="ECO:0000313" key="3">
    <source>
        <dbReference type="EMBL" id="KYP56527.1"/>
    </source>
</evidence>
<keyword evidence="2" id="KW-0732">Signal</keyword>
<feature type="region of interest" description="Disordered" evidence="1">
    <location>
        <begin position="49"/>
        <end position="80"/>
    </location>
</feature>
<dbReference type="PANTHER" id="PTHR34961">
    <property type="entry name" value="TRANSMEMBRANE PROTEIN"/>
    <property type="match status" value="1"/>
</dbReference>
<gene>
    <name evidence="3" type="ORF">KK1_002768</name>
</gene>
<dbReference type="OMA" id="LVSWHVP"/>
<feature type="compositionally biased region" description="Basic and acidic residues" evidence="1">
    <location>
        <begin position="71"/>
        <end position="80"/>
    </location>
</feature>
<feature type="chain" id="PRO_5007588633" evidence="2">
    <location>
        <begin position="20"/>
        <end position="131"/>
    </location>
</feature>
<sequence>MFLPSTLFIMILSLNVCTSRPLVAVEDESNTHFNISRKVSDNVKKQPLEFNGMKKTEGIKVESNIGAEGEESSKHMKKAHLESKEKQEILGFVPDKSVVLVSWHVPRSKQDQNPGFHSDYARPRTRPPSHN</sequence>
<evidence type="ECO:0000256" key="1">
    <source>
        <dbReference type="SAM" id="MobiDB-lite"/>
    </source>
</evidence>
<dbReference type="AlphaFoldDB" id="A0A151SNY1"/>
<organism evidence="3 4">
    <name type="scientific">Cajanus cajan</name>
    <name type="common">Pigeon pea</name>
    <name type="synonym">Cajanus indicus</name>
    <dbReference type="NCBI Taxonomy" id="3821"/>
    <lineage>
        <taxon>Eukaryota</taxon>
        <taxon>Viridiplantae</taxon>
        <taxon>Streptophyta</taxon>
        <taxon>Embryophyta</taxon>
        <taxon>Tracheophyta</taxon>
        <taxon>Spermatophyta</taxon>
        <taxon>Magnoliopsida</taxon>
        <taxon>eudicotyledons</taxon>
        <taxon>Gunneridae</taxon>
        <taxon>Pentapetalae</taxon>
        <taxon>rosids</taxon>
        <taxon>fabids</taxon>
        <taxon>Fabales</taxon>
        <taxon>Fabaceae</taxon>
        <taxon>Papilionoideae</taxon>
        <taxon>50 kb inversion clade</taxon>
        <taxon>NPAAA clade</taxon>
        <taxon>indigoferoid/millettioid clade</taxon>
        <taxon>Phaseoleae</taxon>
        <taxon>Cajanus</taxon>
    </lineage>
</organism>
<evidence type="ECO:0000256" key="2">
    <source>
        <dbReference type="SAM" id="SignalP"/>
    </source>
</evidence>
<feature type="signal peptide" evidence="2">
    <location>
        <begin position="1"/>
        <end position="19"/>
    </location>
</feature>
<protein>
    <submittedName>
        <fullName evidence="3">Uncharacterized protein</fullName>
    </submittedName>
</protein>
<feature type="compositionally biased region" description="Basic and acidic residues" evidence="1">
    <location>
        <begin position="49"/>
        <end position="60"/>
    </location>
</feature>
<evidence type="ECO:0000313" key="4">
    <source>
        <dbReference type="Proteomes" id="UP000075243"/>
    </source>
</evidence>
<dbReference type="Gramene" id="C.cajan_02703.t">
    <property type="protein sequence ID" value="C.cajan_02703.t"/>
    <property type="gene ID" value="C.cajan_02703"/>
</dbReference>
<proteinExistence type="predicted"/>
<dbReference type="InterPro" id="IPR053313">
    <property type="entry name" value="RGF"/>
</dbReference>
<accession>A0A151SNY1</accession>
<name>A0A151SNY1_CAJCA</name>